<dbReference type="RefSeq" id="WP_006459894.1">
    <property type="nucleotide sequence ID" value="NZ_CP007030.1"/>
</dbReference>
<dbReference type="GO" id="GO:0071111">
    <property type="term" value="F:cyclic-guanylate-specific phosphodiesterase activity"/>
    <property type="evidence" value="ECO:0007669"/>
    <property type="project" value="UniProtKB-EC"/>
</dbReference>
<evidence type="ECO:0000256" key="1">
    <source>
        <dbReference type="ARBA" id="ARBA00001946"/>
    </source>
</evidence>
<name>W0DQP7_9GAMM</name>
<evidence type="ECO:0000313" key="11">
    <source>
        <dbReference type="Proteomes" id="UP000005380"/>
    </source>
</evidence>
<dbReference type="NCBIfam" id="TIGR00254">
    <property type="entry name" value="GGDEF"/>
    <property type="match status" value="1"/>
</dbReference>
<evidence type="ECO:0000256" key="4">
    <source>
        <dbReference type="ARBA" id="ARBA00051114"/>
    </source>
</evidence>
<accession>W0DQP7</accession>
<dbReference type="InterPro" id="IPR000160">
    <property type="entry name" value="GGDEF_dom"/>
</dbReference>
<dbReference type="PANTHER" id="PTHR44757:SF2">
    <property type="entry name" value="BIOFILM ARCHITECTURE MAINTENANCE PROTEIN MBAA"/>
    <property type="match status" value="1"/>
</dbReference>
<dbReference type="KEGG" id="tao:THIAE_02365"/>
<dbReference type="SUPFAM" id="SSF55073">
    <property type="entry name" value="Nucleotide cyclase"/>
    <property type="match status" value="1"/>
</dbReference>
<dbReference type="SUPFAM" id="SSF141868">
    <property type="entry name" value="EAL domain-like"/>
    <property type="match status" value="1"/>
</dbReference>
<dbReference type="InterPro" id="IPR000700">
    <property type="entry name" value="PAS-assoc_C"/>
</dbReference>
<feature type="domain" description="GGDEF" evidence="9">
    <location>
        <begin position="469"/>
        <end position="601"/>
    </location>
</feature>
<evidence type="ECO:0000259" key="9">
    <source>
        <dbReference type="PROSITE" id="PS50887"/>
    </source>
</evidence>
<dbReference type="PANTHER" id="PTHR44757">
    <property type="entry name" value="DIGUANYLATE CYCLASE DGCP"/>
    <property type="match status" value="1"/>
</dbReference>
<organism evidence="10 11">
    <name type="scientific">Thiomicrospira aerophila AL3</name>
    <dbReference type="NCBI Taxonomy" id="717772"/>
    <lineage>
        <taxon>Bacteria</taxon>
        <taxon>Pseudomonadati</taxon>
        <taxon>Pseudomonadota</taxon>
        <taxon>Gammaproteobacteria</taxon>
        <taxon>Thiotrichales</taxon>
        <taxon>Piscirickettsiaceae</taxon>
        <taxon>Thiomicrospira</taxon>
    </lineage>
</organism>
<dbReference type="Pfam" id="PF08448">
    <property type="entry name" value="PAS_4"/>
    <property type="match status" value="1"/>
</dbReference>
<feature type="domain" description="EAL" evidence="8">
    <location>
        <begin position="610"/>
        <end position="864"/>
    </location>
</feature>
<dbReference type="Gene3D" id="3.30.450.20">
    <property type="entry name" value="PAS domain"/>
    <property type="match status" value="3"/>
</dbReference>
<dbReference type="PROSITE" id="PS50883">
    <property type="entry name" value="EAL"/>
    <property type="match status" value="1"/>
</dbReference>
<keyword evidence="11" id="KW-1185">Reference proteome</keyword>
<dbReference type="CDD" id="cd00130">
    <property type="entry name" value="PAS"/>
    <property type="match status" value="2"/>
</dbReference>
<dbReference type="PROSITE" id="PS50113">
    <property type="entry name" value="PAC"/>
    <property type="match status" value="2"/>
</dbReference>
<dbReference type="SMART" id="SM00086">
    <property type="entry name" value="PAC"/>
    <property type="match status" value="2"/>
</dbReference>
<dbReference type="AlphaFoldDB" id="W0DQP7"/>
<proteinExistence type="predicted"/>
<dbReference type="InterPro" id="IPR035965">
    <property type="entry name" value="PAS-like_dom_sf"/>
</dbReference>
<dbReference type="SMART" id="SM00267">
    <property type="entry name" value="GGDEF"/>
    <property type="match status" value="1"/>
</dbReference>
<dbReference type="InterPro" id="IPR029787">
    <property type="entry name" value="Nucleotide_cyclase"/>
</dbReference>
<dbReference type="OrthoDB" id="9813913at2"/>
<dbReference type="SUPFAM" id="SSF55785">
    <property type="entry name" value="PYP-like sensor domain (PAS domain)"/>
    <property type="match status" value="3"/>
</dbReference>
<evidence type="ECO:0000256" key="2">
    <source>
        <dbReference type="ARBA" id="ARBA00012282"/>
    </source>
</evidence>
<keyword evidence="5" id="KW-0175">Coiled coil</keyword>
<dbReference type="CDD" id="cd01948">
    <property type="entry name" value="EAL"/>
    <property type="match status" value="1"/>
</dbReference>
<dbReference type="Pfam" id="PF00563">
    <property type="entry name" value="EAL"/>
    <property type="match status" value="1"/>
</dbReference>
<evidence type="ECO:0000256" key="5">
    <source>
        <dbReference type="SAM" id="Coils"/>
    </source>
</evidence>
<dbReference type="InterPro" id="IPR035919">
    <property type="entry name" value="EAL_sf"/>
</dbReference>
<dbReference type="Pfam" id="PF00990">
    <property type="entry name" value="GGDEF"/>
    <property type="match status" value="1"/>
</dbReference>
<evidence type="ECO:0000259" key="7">
    <source>
        <dbReference type="PROSITE" id="PS50113"/>
    </source>
</evidence>
<dbReference type="InterPro" id="IPR013656">
    <property type="entry name" value="PAS_4"/>
</dbReference>
<dbReference type="eggNOG" id="COG5001">
    <property type="taxonomic scope" value="Bacteria"/>
</dbReference>
<feature type="domain" description="PAC" evidence="7">
    <location>
        <begin position="385"/>
        <end position="437"/>
    </location>
</feature>
<dbReference type="Proteomes" id="UP000005380">
    <property type="component" value="Chromosome"/>
</dbReference>
<dbReference type="HOGENOM" id="CLU_000445_70_20_6"/>
<dbReference type="Gene3D" id="3.20.20.450">
    <property type="entry name" value="EAL domain"/>
    <property type="match status" value="1"/>
</dbReference>
<dbReference type="InterPro" id="IPR052155">
    <property type="entry name" value="Biofilm_reg_signaling"/>
</dbReference>
<dbReference type="CDD" id="cd01949">
    <property type="entry name" value="GGDEF"/>
    <property type="match status" value="1"/>
</dbReference>
<evidence type="ECO:0000256" key="3">
    <source>
        <dbReference type="ARBA" id="ARBA00022636"/>
    </source>
</evidence>
<dbReference type="NCBIfam" id="TIGR00229">
    <property type="entry name" value="sensory_box"/>
    <property type="match status" value="2"/>
</dbReference>
<dbReference type="InterPro" id="IPR043128">
    <property type="entry name" value="Rev_trsase/Diguanyl_cyclase"/>
</dbReference>
<dbReference type="PROSITE" id="PS50887">
    <property type="entry name" value="GGDEF"/>
    <property type="match status" value="1"/>
</dbReference>
<dbReference type="EC" id="3.1.4.52" evidence="2"/>
<protein>
    <recommendedName>
        <fullName evidence="2">cyclic-guanylate-specific phosphodiesterase</fullName>
        <ecNumber evidence="2">3.1.4.52</ecNumber>
    </recommendedName>
</protein>
<dbReference type="Gene3D" id="3.30.70.270">
    <property type="match status" value="1"/>
</dbReference>
<dbReference type="FunFam" id="3.30.70.270:FF:000001">
    <property type="entry name" value="Diguanylate cyclase domain protein"/>
    <property type="match status" value="1"/>
</dbReference>
<dbReference type="InterPro" id="IPR001610">
    <property type="entry name" value="PAC"/>
</dbReference>
<comment type="catalytic activity">
    <reaction evidence="4">
        <text>3',3'-c-di-GMP + H2O = 5'-phosphoguanylyl(3'-&gt;5')guanosine + H(+)</text>
        <dbReference type="Rhea" id="RHEA:24902"/>
        <dbReference type="ChEBI" id="CHEBI:15377"/>
        <dbReference type="ChEBI" id="CHEBI:15378"/>
        <dbReference type="ChEBI" id="CHEBI:58754"/>
        <dbReference type="ChEBI" id="CHEBI:58805"/>
        <dbReference type="EC" id="3.1.4.52"/>
    </reaction>
    <physiologicalReaction direction="left-to-right" evidence="4">
        <dbReference type="Rhea" id="RHEA:24903"/>
    </physiologicalReaction>
</comment>
<evidence type="ECO:0000259" key="8">
    <source>
        <dbReference type="PROSITE" id="PS50883"/>
    </source>
</evidence>
<dbReference type="InterPro" id="IPR001633">
    <property type="entry name" value="EAL_dom"/>
</dbReference>
<sequence length="865" mass="99664">MTMNTLDKDTLRQRAKQLLEDRPDFTDIERLSQANMSALVEEMQVYLAELEVQNQQLQDTQLKLDHQQVQYKKLFEHLPIPALLLDQAGIILDNNHQAELFFTHRTTRHLSHHSIFRFLSKNNSQWLFNRLNDRENQEALSADFECEIQAQRIPVKVSIMPIKPVIDQLDERQFIITIMDLTAQYQRQKDWHMFQGILDHSSVMIYAFDSDGKCLLANQKVANMYGLATPSDVIGQTREQLMSLQDSNRHFQNDIEVIRSQKPLQLREDMVRDGKIFYFLTDKFPLFDSNNQVFAVGGITYDITEQTEHEKQLTISNEIFKKGQDGIMICDPDGCILSVNKSFEHITGYTEQECWKKNPRFLASGRHSVEFYKTFWDNLLRFGHWRGEIWNKRKSGEIYPQELSISAIKDTQGNLINYLGVFNDITAKKQAEDEILHLAFYDGLTGVANRLLLRERTEQLISEASREPIAFSLMFIDLDHFKEVNDVHGHDMGDLLLKQVTQRINQLIRPQDTLARLGGDEFAILFPRLNPFNSLDLGERLVTTLAEPYLIQDANLHISASIGIALFPDDAQDYNTLLKHADLAMYHAKQSGRNSVYVFKNELETQLTRTVNIETELRYAIERNEFVLVFQPQYALEQNQFTGFEALIRWQHPEMGTVSPEVFIPVAERSDFIIDLTDWVLSQALTTLQTLSGEHPNLTLSVNISARELIRSDFVERIRQHLSKHPTINACQLELEITERIAMEQPQKALMIFQSLRRLGVSLALDDFGTGYSSLSYLKRYPLNTLKIDKTFVDEIGIDEEDEAVCKAIISLAKAIGYQTIAEGVENQQQAEFLRTHGCDFIQGYYYAKPLKSDALTALFANQTA</sequence>
<dbReference type="GO" id="GO:0071732">
    <property type="term" value="P:cellular response to nitric oxide"/>
    <property type="evidence" value="ECO:0007669"/>
    <property type="project" value="UniProtKB-ARBA"/>
</dbReference>
<gene>
    <name evidence="10" type="ORF">THIAE_02365</name>
</gene>
<dbReference type="PROSITE" id="PS50112">
    <property type="entry name" value="PAS"/>
    <property type="match status" value="1"/>
</dbReference>
<dbReference type="SMART" id="SM00052">
    <property type="entry name" value="EAL"/>
    <property type="match status" value="1"/>
</dbReference>
<dbReference type="InParanoid" id="W0DQP7"/>
<evidence type="ECO:0000313" key="10">
    <source>
        <dbReference type="EMBL" id="AHF00772.1"/>
    </source>
</evidence>
<evidence type="ECO:0000259" key="6">
    <source>
        <dbReference type="PROSITE" id="PS50112"/>
    </source>
</evidence>
<reference evidence="10 11" key="1">
    <citation type="submission" date="2013-12" db="EMBL/GenBank/DDBJ databases">
        <authorList>
            <consortium name="DOE Joint Genome Institute"/>
            <person name="Kappler U."/>
            <person name="Huntemann M."/>
            <person name="Han J."/>
            <person name="Chen A."/>
            <person name="Kyrpides N."/>
            <person name="Mavromatis K."/>
            <person name="Markowitz V."/>
            <person name="Palaniappan K."/>
            <person name="Ivanova N."/>
            <person name="Schaumberg A."/>
            <person name="Pati A."/>
            <person name="Liolios K."/>
            <person name="Nordberg H.P."/>
            <person name="Cantor M.N."/>
            <person name="Hua S.X."/>
            <person name="Woyke T."/>
        </authorList>
    </citation>
    <scope>NUCLEOTIDE SEQUENCE [LARGE SCALE GENOMIC DNA]</scope>
    <source>
        <strain evidence="11">AL2</strain>
    </source>
</reference>
<feature type="domain" description="PAC" evidence="7">
    <location>
        <begin position="260"/>
        <end position="315"/>
    </location>
</feature>
<keyword evidence="3" id="KW-0973">c-di-GMP</keyword>
<dbReference type="InterPro" id="IPR000014">
    <property type="entry name" value="PAS"/>
</dbReference>
<comment type="cofactor">
    <cofactor evidence="1">
        <name>Mg(2+)</name>
        <dbReference type="ChEBI" id="CHEBI:18420"/>
    </cofactor>
</comment>
<dbReference type="Pfam" id="PF13426">
    <property type="entry name" value="PAS_9"/>
    <property type="match status" value="2"/>
</dbReference>
<dbReference type="STRING" id="717772.THIAE_02365"/>
<feature type="domain" description="PAS" evidence="6">
    <location>
        <begin position="325"/>
        <end position="353"/>
    </location>
</feature>
<dbReference type="SMART" id="SM00091">
    <property type="entry name" value="PAS"/>
    <property type="match status" value="3"/>
</dbReference>
<dbReference type="EMBL" id="CP007030">
    <property type="protein sequence ID" value="AHF00772.1"/>
    <property type="molecule type" value="Genomic_DNA"/>
</dbReference>
<feature type="coiled-coil region" evidence="5">
    <location>
        <begin position="36"/>
        <end position="70"/>
    </location>
</feature>
<dbReference type="FunFam" id="3.20.20.450:FF:000001">
    <property type="entry name" value="Cyclic di-GMP phosphodiesterase yahA"/>
    <property type="match status" value="1"/>
</dbReference>